<feature type="compositionally biased region" description="Polar residues" evidence="1">
    <location>
        <begin position="205"/>
        <end position="221"/>
    </location>
</feature>
<feature type="compositionally biased region" description="Polar residues" evidence="1">
    <location>
        <begin position="276"/>
        <end position="294"/>
    </location>
</feature>
<organism evidence="2 3">
    <name type="scientific">Lepraria neglecta</name>
    <dbReference type="NCBI Taxonomy" id="209136"/>
    <lineage>
        <taxon>Eukaryota</taxon>
        <taxon>Fungi</taxon>
        <taxon>Dikarya</taxon>
        <taxon>Ascomycota</taxon>
        <taxon>Pezizomycotina</taxon>
        <taxon>Lecanoromycetes</taxon>
        <taxon>OSLEUM clade</taxon>
        <taxon>Lecanoromycetidae</taxon>
        <taxon>Lecanorales</taxon>
        <taxon>Lecanorineae</taxon>
        <taxon>Stereocaulaceae</taxon>
        <taxon>Lepraria</taxon>
    </lineage>
</organism>
<proteinExistence type="predicted"/>
<feature type="compositionally biased region" description="Basic and acidic residues" evidence="1">
    <location>
        <begin position="179"/>
        <end position="195"/>
    </location>
</feature>
<feature type="compositionally biased region" description="Acidic residues" evidence="1">
    <location>
        <begin position="158"/>
        <end position="169"/>
    </location>
</feature>
<sequence length="474" mass="51277">MINSNGSSLFTDVPPNLDTQLSPASSFEDLSHVRTSRHASSIPSGLPEDGRRDRRAGSLALRHGQPASPEQNPCDEGQLAQSRLAQRKDEEGLGEGSLQAKTPFQHGRVGHGRRFSSGASSDVSMQSVSELREEKEVAAEVGSEELSSADSSDSSSAETDEDSDEESDVDPATSVDASEEARKDTDSDHASREGSKGLPGDLRHSSVSRNTFEQNPPTLQHRNGPARRGSNSPQLSTEAHPATSDSGSHKTRSTSAREVSSASISLKPSAPHIPTTLGSRSSATLGSSIQSRPTRATPAVSAPATARQRCDRPAHHGEEETDSDLKTAICESYAKFGLSGQRLRFCYEPQTLDPTTINLNTNWKRRSKLNESVVEKLLQMGSEISAFLPQSDTGKAIKKETDLIRRLSNCNRTQMACGSLREVVGALRRERDVTKDELNLIEFEIYSTLIVLKCQSEGEASHLSPNLMTFNKLS</sequence>
<feature type="compositionally biased region" description="Polar residues" evidence="1">
    <location>
        <begin position="117"/>
        <end position="129"/>
    </location>
</feature>
<feature type="compositionally biased region" description="Polar residues" evidence="1">
    <location>
        <begin position="253"/>
        <end position="266"/>
    </location>
</feature>
<feature type="compositionally biased region" description="Basic and acidic residues" evidence="1">
    <location>
        <begin position="308"/>
        <end position="318"/>
    </location>
</feature>
<comment type="caution">
    <text evidence="2">The sequence shown here is derived from an EMBL/GenBank/DDBJ whole genome shotgun (WGS) entry which is preliminary data.</text>
</comment>
<reference evidence="2" key="1">
    <citation type="submission" date="2022-11" db="EMBL/GenBank/DDBJ databases">
        <title>Chromosomal genome sequence assembly and mating type (MAT) locus characterization of the leprose asexual lichenized fungus Lepraria neglecta (Nyl.) Erichsen.</title>
        <authorList>
            <person name="Allen J.L."/>
            <person name="Pfeffer B."/>
        </authorList>
    </citation>
    <scope>NUCLEOTIDE SEQUENCE</scope>
    <source>
        <strain evidence="2">Allen 5258</strain>
    </source>
</reference>
<gene>
    <name evidence="2" type="ORF">OEA41_008595</name>
</gene>
<protein>
    <submittedName>
        <fullName evidence="2">Uncharacterized protein</fullName>
    </submittedName>
</protein>
<dbReference type="Proteomes" id="UP001276659">
    <property type="component" value="Unassembled WGS sequence"/>
</dbReference>
<evidence type="ECO:0000313" key="2">
    <source>
        <dbReference type="EMBL" id="KAK3169212.1"/>
    </source>
</evidence>
<dbReference type="AlphaFoldDB" id="A0AAE0DFY5"/>
<name>A0AAE0DFY5_9LECA</name>
<feature type="compositionally biased region" description="Polar residues" evidence="1">
    <location>
        <begin position="1"/>
        <end position="10"/>
    </location>
</feature>
<accession>A0AAE0DFY5</accession>
<feature type="compositionally biased region" description="Low complexity" evidence="1">
    <location>
        <begin position="144"/>
        <end position="157"/>
    </location>
</feature>
<feature type="region of interest" description="Disordered" evidence="1">
    <location>
        <begin position="1"/>
        <end position="323"/>
    </location>
</feature>
<evidence type="ECO:0000313" key="3">
    <source>
        <dbReference type="Proteomes" id="UP001276659"/>
    </source>
</evidence>
<evidence type="ECO:0000256" key="1">
    <source>
        <dbReference type="SAM" id="MobiDB-lite"/>
    </source>
</evidence>
<keyword evidence="3" id="KW-1185">Reference proteome</keyword>
<dbReference type="EMBL" id="JASNWA010000009">
    <property type="protein sequence ID" value="KAK3169212.1"/>
    <property type="molecule type" value="Genomic_DNA"/>
</dbReference>